<evidence type="ECO:0000256" key="6">
    <source>
        <dbReference type="ARBA" id="ARBA00047615"/>
    </source>
</evidence>
<dbReference type="RefSeq" id="WP_341539026.1">
    <property type="nucleotide sequence ID" value="NZ_BAAAFU010000004.1"/>
</dbReference>
<evidence type="ECO:0000256" key="8">
    <source>
        <dbReference type="HAMAP-Rule" id="MF_00238"/>
    </source>
</evidence>
<dbReference type="EMBL" id="SMFQ01000003">
    <property type="protein sequence ID" value="TCJ86752.1"/>
    <property type="molecule type" value="Genomic_DNA"/>
</dbReference>
<dbReference type="Proteomes" id="UP000294887">
    <property type="component" value="Unassembled WGS sequence"/>
</dbReference>
<evidence type="ECO:0000256" key="1">
    <source>
        <dbReference type="ARBA" id="ARBA00009427"/>
    </source>
</evidence>
<sequence>MSFLNKTGIISIFFNYESVLMNLARENVPIITIDGPAGSGKGTISQSIATKLGWNLLDSGALYRLVGLAATIKGIALDDEVALSVIARDLDVSFKPGDSGIVDIILDNNLVTDDIRTEEAGASASKVAAVSGVRKALLERQRQFQTDPGLVADGRDMGTVVFPTAKIKIFLTASAEIRAERRLNQLKQQGINANLRGLIRDIEERDARDTNRKDAPLIPAEDAIIIDTSTMSIDEVVNTVMEAVEKVY</sequence>
<feature type="binding site" evidence="8">
    <location>
        <begin position="35"/>
        <end position="43"/>
    </location>
    <ligand>
        <name>ATP</name>
        <dbReference type="ChEBI" id="CHEBI:30616"/>
    </ligand>
</feature>
<evidence type="ECO:0000256" key="7">
    <source>
        <dbReference type="ARBA" id="ARBA00048478"/>
    </source>
</evidence>
<gene>
    <name evidence="8" type="primary">cmk</name>
    <name evidence="10" type="ORF">EV695_1245</name>
</gene>
<comment type="caution">
    <text evidence="10">The sequence shown here is derived from an EMBL/GenBank/DDBJ whole genome shotgun (WGS) entry which is preliminary data.</text>
</comment>
<evidence type="ECO:0000313" key="10">
    <source>
        <dbReference type="EMBL" id="TCJ86752.1"/>
    </source>
</evidence>
<dbReference type="GO" id="GO:0006220">
    <property type="term" value="P:pyrimidine nucleotide metabolic process"/>
    <property type="evidence" value="ECO:0007669"/>
    <property type="project" value="UniProtKB-UniRule"/>
</dbReference>
<dbReference type="GO" id="GO:0005829">
    <property type="term" value="C:cytosol"/>
    <property type="evidence" value="ECO:0007669"/>
    <property type="project" value="TreeGrafter"/>
</dbReference>
<name>A0A4R1F2J4_9GAMM</name>
<dbReference type="CDD" id="cd02020">
    <property type="entry name" value="CMPK"/>
    <property type="match status" value="1"/>
</dbReference>
<keyword evidence="5 8" id="KW-0067">ATP-binding</keyword>
<evidence type="ECO:0000313" key="11">
    <source>
        <dbReference type="Proteomes" id="UP000294887"/>
    </source>
</evidence>
<keyword evidence="11" id="KW-1185">Reference proteome</keyword>
<dbReference type="InterPro" id="IPR027417">
    <property type="entry name" value="P-loop_NTPase"/>
</dbReference>
<keyword evidence="3 8" id="KW-0547">Nucleotide-binding</keyword>
<evidence type="ECO:0000256" key="2">
    <source>
        <dbReference type="ARBA" id="ARBA00022679"/>
    </source>
</evidence>
<dbReference type="InterPro" id="IPR011994">
    <property type="entry name" value="Cytidylate_kinase_dom"/>
</dbReference>
<evidence type="ECO:0000256" key="3">
    <source>
        <dbReference type="ARBA" id="ARBA00022741"/>
    </source>
</evidence>
<evidence type="ECO:0000256" key="5">
    <source>
        <dbReference type="ARBA" id="ARBA00022840"/>
    </source>
</evidence>
<dbReference type="SUPFAM" id="SSF52540">
    <property type="entry name" value="P-loop containing nucleoside triphosphate hydrolases"/>
    <property type="match status" value="1"/>
</dbReference>
<dbReference type="PANTHER" id="PTHR21299">
    <property type="entry name" value="CYTIDYLATE KINASE/PANTOATE-BETA-ALANINE LIGASE"/>
    <property type="match status" value="1"/>
</dbReference>
<protein>
    <recommendedName>
        <fullName evidence="8">Cytidylate kinase</fullName>
        <shortName evidence="8">CK</shortName>
        <ecNumber evidence="8">2.7.4.25</ecNumber>
    </recommendedName>
    <alternativeName>
        <fullName evidence="8">Cytidine monophosphate kinase</fullName>
        <shortName evidence="8">CMP kinase</shortName>
    </alternativeName>
</protein>
<keyword evidence="4 8" id="KW-0418">Kinase</keyword>
<dbReference type="Gene3D" id="3.40.50.300">
    <property type="entry name" value="P-loop containing nucleotide triphosphate hydrolases"/>
    <property type="match status" value="1"/>
</dbReference>
<dbReference type="PANTHER" id="PTHR21299:SF2">
    <property type="entry name" value="CYTIDYLATE KINASE"/>
    <property type="match status" value="1"/>
</dbReference>
<dbReference type="EC" id="2.7.4.25" evidence="8"/>
<dbReference type="GO" id="GO:0036430">
    <property type="term" value="F:CMP kinase activity"/>
    <property type="evidence" value="ECO:0007669"/>
    <property type="project" value="RHEA"/>
</dbReference>
<dbReference type="GO" id="GO:0015949">
    <property type="term" value="P:nucleobase-containing small molecule interconversion"/>
    <property type="evidence" value="ECO:0007669"/>
    <property type="project" value="TreeGrafter"/>
</dbReference>
<keyword evidence="2 8" id="KW-0808">Transferase</keyword>
<accession>A0A4R1F2J4</accession>
<evidence type="ECO:0000256" key="4">
    <source>
        <dbReference type="ARBA" id="ARBA00022777"/>
    </source>
</evidence>
<comment type="catalytic activity">
    <reaction evidence="7 8">
        <text>CMP + ATP = CDP + ADP</text>
        <dbReference type="Rhea" id="RHEA:11600"/>
        <dbReference type="ChEBI" id="CHEBI:30616"/>
        <dbReference type="ChEBI" id="CHEBI:58069"/>
        <dbReference type="ChEBI" id="CHEBI:60377"/>
        <dbReference type="ChEBI" id="CHEBI:456216"/>
        <dbReference type="EC" id="2.7.4.25"/>
    </reaction>
</comment>
<dbReference type="GO" id="GO:0036431">
    <property type="term" value="F:dCMP kinase activity"/>
    <property type="evidence" value="ECO:0007669"/>
    <property type="project" value="InterPro"/>
</dbReference>
<keyword evidence="8" id="KW-0963">Cytoplasm</keyword>
<comment type="subcellular location">
    <subcellularLocation>
        <location evidence="8">Cytoplasm</location>
    </subcellularLocation>
</comment>
<dbReference type="GO" id="GO:0005524">
    <property type="term" value="F:ATP binding"/>
    <property type="evidence" value="ECO:0007669"/>
    <property type="project" value="UniProtKB-UniRule"/>
</dbReference>
<organism evidence="10 11">
    <name type="scientific">Cocleimonas flava</name>
    <dbReference type="NCBI Taxonomy" id="634765"/>
    <lineage>
        <taxon>Bacteria</taxon>
        <taxon>Pseudomonadati</taxon>
        <taxon>Pseudomonadota</taxon>
        <taxon>Gammaproteobacteria</taxon>
        <taxon>Thiotrichales</taxon>
        <taxon>Thiotrichaceae</taxon>
        <taxon>Cocleimonas</taxon>
    </lineage>
</organism>
<reference evidence="10 11" key="1">
    <citation type="submission" date="2019-03" db="EMBL/GenBank/DDBJ databases">
        <title>Genomic Encyclopedia of Type Strains, Phase IV (KMG-IV): sequencing the most valuable type-strain genomes for metagenomic binning, comparative biology and taxonomic classification.</title>
        <authorList>
            <person name="Goeker M."/>
        </authorList>
    </citation>
    <scope>NUCLEOTIDE SEQUENCE [LARGE SCALE GENOMIC DNA]</scope>
    <source>
        <strain evidence="10 11">DSM 24830</strain>
    </source>
</reference>
<dbReference type="InterPro" id="IPR003136">
    <property type="entry name" value="Cytidylate_kin"/>
</dbReference>
<feature type="domain" description="Cytidylate kinase" evidence="9">
    <location>
        <begin position="31"/>
        <end position="245"/>
    </location>
</feature>
<comment type="similarity">
    <text evidence="1 8">Belongs to the cytidylate kinase family. Type 1 subfamily.</text>
</comment>
<proteinExistence type="inferred from homology"/>
<dbReference type="AlphaFoldDB" id="A0A4R1F2J4"/>
<evidence type="ECO:0000259" key="9">
    <source>
        <dbReference type="Pfam" id="PF02224"/>
    </source>
</evidence>
<dbReference type="HAMAP" id="MF_00238">
    <property type="entry name" value="Cytidyl_kinase_type1"/>
    <property type="match status" value="1"/>
</dbReference>
<comment type="catalytic activity">
    <reaction evidence="6 8">
        <text>dCMP + ATP = dCDP + ADP</text>
        <dbReference type="Rhea" id="RHEA:25094"/>
        <dbReference type="ChEBI" id="CHEBI:30616"/>
        <dbReference type="ChEBI" id="CHEBI:57566"/>
        <dbReference type="ChEBI" id="CHEBI:58593"/>
        <dbReference type="ChEBI" id="CHEBI:456216"/>
        <dbReference type="EC" id="2.7.4.25"/>
    </reaction>
</comment>
<dbReference type="NCBIfam" id="TIGR00017">
    <property type="entry name" value="cmk"/>
    <property type="match status" value="1"/>
</dbReference>
<dbReference type="Pfam" id="PF02224">
    <property type="entry name" value="Cytidylate_kin"/>
    <property type="match status" value="1"/>
</dbReference>